<dbReference type="AlphaFoldDB" id="A0A1Q5SWJ4"/>
<evidence type="ECO:0000256" key="1">
    <source>
        <dbReference type="SAM" id="MobiDB-lite"/>
    </source>
</evidence>
<dbReference type="Proteomes" id="UP000186955">
    <property type="component" value="Unassembled WGS sequence"/>
</dbReference>
<sequence length="125" mass="14135">MYQCENYGLKIDQQGKFRSNHLKCSIHHEEPISTKSSRWRRRGPVAAAELANERACRLPEKTSSSAQNGDPDVNLSRVQDAERVKEELQFGMEALGRSIQADIVCEGLANIAKEAEKMYMSTFMD</sequence>
<keyword evidence="3" id="KW-1185">Reference proteome</keyword>
<accession>A0A1Q5SWJ4</accession>
<evidence type="ECO:0000313" key="3">
    <source>
        <dbReference type="Proteomes" id="UP000186955"/>
    </source>
</evidence>
<protein>
    <submittedName>
        <fullName evidence="2">Uncharacterized protein</fullName>
    </submittedName>
</protein>
<feature type="compositionally biased region" description="Basic and acidic residues" evidence="1">
    <location>
        <begin position="51"/>
        <end position="60"/>
    </location>
</feature>
<name>A0A1Q5SWJ4_9EURO</name>
<dbReference type="STRING" id="1316194.A0A1Q5SWJ4"/>
<dbReference type="EMBL" id="MNBE01000742">
    <property type="protein sequence ID" value="OKO92266.1"/>
    <property type="molecule type" value="Genomic_DNA"/>
</dbReference>
<feature type="region of interest" description="Disordered" evidence="1">
    <location>
        <begin position="50"/>
        <end position="79"/>
    </location>
</feature>
<comment type="caution">
    <text evidence="2">The sequence shown here is derived from an EMBL/GenBank/DDBJ whole genome shotgun (WGS) entry which is preliminary data.</text>
</comment>
<reference evidence="2 3" key="1">
    <citation type="submission" date="2016-10" db="EMBL/GenBank/DDBJ databases">
        <title>Genome sequence of the ascomycete fungus Penicillium subrubescens.</title>
        <authorList>
            <person name="De Vries R.P."/>
            <person name="Peng M."/>
            <person name="Dilokpimol A."/>
            <person name="Hilden K."/>
            <person name="Makela M.R."/>
            <person name="Grigoriev I."/>
            <person name="Riley R."/>
            <person name="Granchi Z."/>
        </authorList>
    </citation>
    <scope>NUCLEOTIDE SEQUENCE [LARGE SCALE GENOMIC DNA]</scope>
    <source>
        <strain evidence="2 3">CBS 132785</strain>
    </source>
</reference>
<proteinExistence type="predicted"/>
<evidence type="ECO:0000313" key="2">
    <source>
        <dbReference type="EMBL" id="OKO92266.1"/>
    </source>
</evidence>
<organism evidence="2 3">
    <name type="scientific">Penicillium subrubescens</name>
    <dbReference type="NCBI Taxonomy" id="1316194"/>
    <lineage>
        <taxon>Eukaryota</taxon>
        <taxon>Fungi</taxon>
        <taxon>Dikarya</taxon>
        <taxon>Ascomycota</taxon>
        <taxon>Pezizomycotina</taxon>
        <taxon>Eurotiomycetes</taxon>
        <taxon>Eurotiomycetidae</taxon>
        <taxon>Eurotiales</taxon>
        <taxon>Aspergillaceae</taxon>
        <taxon>Penicillium</taxon>
    </lineage>
</organism>
<gene>
    <name evidence="2" type="ORF">PENSUB_12828</name>
</gene>